<evidence type="ECO:0000313" key="2">
    <source>
        <dbReference type="Proteomes" id="UP001321542"/>
    </source>
</evidence>
<sequence length="217" mass="23803">MTATCTAPHCSRSLRDHETTAAHQLCDPCIHRARDILRSIPAALTVLHGSLQRERSGDTGRAGTREAPLPCRLDTINLIGPAASGTVRDLHGDQIGQQPIAGVLGSWVRLVCEERRINGPIRYRVEDLASWLSNQLGFAATKPWGAELVSELNDLMWQIRGIARIEIRTRAISRPCPRCQLMALSRTDHDMYTRCSGCGSSWTDAELNADAVARNAA</sequence>
<protein>
    <submittedName>
        <fullName evidence="1">Uncharacterized protein</fullName>
    </submittedName>
</protein>
<organism evidence="1 2">
    <name type="scientific">Streptomyces graminofaciens</name>
    <dbReference type="NCBI Taxonomy" id="68212"/>
    <lineage>
        <taxon>Bacteria</taxon>
        <taxon>Bacillati</taxon>
        <taxon>Actinomycetota</taxon>
        <taxon>Actinomycetes</taxon>
        <taxon>Kitasatosporales</taxon>
        <taxon>Streptomycetaceae</taxon>
        <taxon>Streptomyces</taxon>
    </lineage>
</organism>
<dbReference type="Proteomes" id="UP001321542">
    <property type="component" value="Chromosome"/>
</dbReference>
<accession>A0ABM7F2L2</accession>
<dbReference type="RefSeq" id="WP_286248340.1">
    <property type="nucleotide sequence ID" value="NZ_AP018448.1"/>
</dbReference>
<proteinExistence type="predicted"/>
<reference evidence="1 2" key="1">
    <citation type="journal article" date="2010" name="ChemBioChem">
        <title>Cloning and characterization of the biosynthetic gene cluster of 16-membered macrolide antibiotic FD-891: involvement of a dual functional cytochrome P450 monooxygenase catalyzing epoxidation and hydroxylation.</title>
        <authorList>
            <person name="Kudo F."/>
            <person name="Motegi A."/>
            <person name="Mizoue K."/>
            <person name="Eguchi T."/>
        </authorList>
    </citation>
    <scope>NUCLEOTIDE SEQUENCE [LARGE SCALE GENOMIC DNA]</scope>
    <source>
        <strain evidence="1 2">A-8890</strain>
    </source>
</reference>
<keyword evidence="2" id="KW-1185">Reference proteome</keyword>
<name>A0ABM7F2L2_9ACTN</name>
<gene>
    <name evidence="1" type="ORF">SGFS_013320</name>
</gene>
<reference evidence="1 2" key="2">
    <citation type="journal article" date="2023" name="ChemBioChem">
        <title>Acyltransferase Domain Exchange between Two Independent Type I Polyketide Synthases in the Same Producer Strain of Macrolide Antibiotics.</title>
        <authorList>
            <person name="Kudo F."/>
            <person name="Kishikawa K."/>
            <person name="Tsuboi K."/>
            <person name="Kido T."/>
            <person name="Usui T."/>
            <person name="Hashimoto J."/>
            <person name="Shin-Ya K."/>
            <person name="Miyanaga A."/>
            <person name="Eguchi T."/>
        </authorList>
    </citation>
    <scope>NUCLEOTIDE SEQUENCE [LARGE SCALE GENOMIC DNA]</scope>
    <source>
        <strain evidence="1 2">A-8890</strain>
    </source>
</reference>
<dbReference type="EMBL" id="AP018448">
    <property type="protein sequence ID" value="BBC30038.1"/>
    <property type="molecule type" value="Genomic_DNA"/>
</dbReference>
<evidence type="ECO:0000313" key="1">
    <source>
        <dbReference type="EMBL" id="BBC30038.1"/>
    </source>
</evidence>